<keyword evidence="3" id="KW-1185">Reference proteome</keyword>
<sequence>MLVRVVFTVGLLAGALPALGQELDSFYEDVLVTLTHECSDAFPDLKERIDESILGYVKANHTALSADYVERIRQAPSSGKTFTREQCIGMAALPQVSMSVLFDQAAKERLEAEGARAEFERGSSSSTDE</sequence>
<proteinExistence type="predicted"/>
<protein>
    <submittedName>
        <fullName evidence="2">Uncharacterized protein</fullName>
    </submittedName>
</protein>
<dbReference type="Proteomes" id="UP001317822">
    <property type="component" value="Chromosome"/>
</dbReference>
<dbReference type="EMBL" id="AP027041">
    <property type="protein sequence ID" value="BDU16668.1"/>
    <property type="molecule type" value="Genomic_DNA"/>
</dbReference>
<name>A0ABN6UK20_9GAMM</name>
<feature type="signal peptide" evidence="1">
    <location>
        <begin position="1"/>
        <end position="20"/>
    </location>
</feature>
<reference evidence="2 3" key="1">
    <citation type="journal article" date="2023" name="Int. J. Syst. Evol. Microbiol.">
        <title>Physiological and genomic analyses of cobalamin (vitamin B12)-auxotrophy of Lysobacter auxotrophicus sp. nov., a methionine-auxotrophic chitinolytic bacterium isolated from chitin-treated soil.</title>
        <authorList>
            <person name="Saito A."/>
            <person name="Dohra H."/>
            <person name="Hamada M."/>
            <person name="Moriuchi R."/>
            <person name="Kotsuchibashi Y."/>
            <person name="Mori K."/>
        </authorList>
    </citation>
    <scope>NUCLEOTIDE SEQUENCE [LARGE SCALE GENOMIC DNA]</scope>
    <source>
        <strain evidence="2 3">5-21a</strain>
    </source>
</reference>
<gene>
    <name evidence="2" type="ORF">LA521A_18690</name>
</gene>
<accession>A0ABN6UK20</accession>
<feature type="chain" id="PRO_5047004682" evidence="1">
    <location>
        <begin position="21"/>
        <end position="129"/>
    </location>
</feature>
<evidence type="ECO:0000313" key="2">
    <source>
        <dbReference type="EMBL" id="BDU16668.1"/>
    </source>
</evidence>
<organism evidence="2 3">
    <name type="scientific">Lysobacter auxotrophicus</name>
    <dbReference type="NCBI Taxonomy" id="2992573"/>
    <lineage>
        <taxon>Bacteria</taxon>
        <taxon>Pseudomonadati</taxon>
        <taxon>Pseudomonadota</taxon>
        <taxon>Gammaproteobacteria</taxon>
        <taxon>Lysobacterales</taxon>
        <taxon>Lysobacteraceae</taxon>
        <taxon>Lysobacter</taxon>
    </lineage>
</organism>
<evidence type="ECO:0000313" key="3">
    <source>
        <dbReference type="Proteomes" id="UP001317822"/>
    </source>
</evidence>
<keyword evidence="1" id="KW-0732">Signal</keyword>
<dbReference type="RefSeq" id="WP_281778659.1">
    <property type="nucleotide sequence ID" value="NZ_AP027041.1"/>
</dbReference>
<evidence type="ECO:0000256" key="1">
    <source>
        <dbReference type="SAM" id="SignalP"/>
    </source>
</evidence>